<accession>A0A9D2ATI0</accession>
<dbReference type="PANTHER" id="PTHR34825">
    <property type="entry name" value="CONSERVED PROTEIN, WITH A WEAK D-GALACTARATE DEHYDRATASE/ALTRONATE HYDROLASE DOMAIN"/>
    <property type="match status" value="1"/>
</dbReference>
<reference evidence="2" key="2">
    <citation type="submission" date="2021-04" db="EMBL/GenBank/DDBJ databases">
        <authorList>
            <person name="Gilroy R."/>
        </authorList>
    </citation>
    <scope>NUCLEOTIDE SEQUENCE</scope>
    <source>
        <strain evidence="2">ChiSjej5B23-15282</strain>
    </source>
</reference>
<dbReference type="GO" id="GO:0005524">
    <property type="term" value="F:ATP binding"/>
    <property type="evidence" value="ECO:0007669"/>
    <property type="project" value="UniProtKB-KW"/>
</dbReference>
<dbReference type="EMBL" id="DXFA01000172">
    <property type="protein sequence ID" value="HIX49358.1"/>
    <property type="molecule type" value="Genomic_DNA"/>
</dbReference>
<keyword evidence="2" id="KW-0067">ATP-binding</keyword>
<keyword evidence="2" id="KW-0547">Nucleotide-binding</keyword>
<feature type="domain" description="AAA-ATPase-like" evidence="1">
    <location>
        <begin position="3"/>
        <end position="230"/>
    </location>
</feature>
<dbReference type="Pfam" id="PF09820">
    <property type="entry name" value="AAA-ATPase_like"/>
    <property type="match status" value="1"/>
</dbReference>
<reference evidence="2" key="1">
    <citation type="journal article" date="2021" name="PeerJ">
        <title>Extensive microbial diversity within the chicken gut microbiome revealed by metagenomics and culture.</title>
        <authorList>
            <person name="Gilroy R."/>
            <person name="Ravi A."/>
            <person name="Getino M."/>
            <person name="Pursley I."/>
            <person name="Horton D.L."/>
            <person name="Alikhan N.F."/>
            <person name="Baker D."/>
            <person name="Gharbi K."/>
            <person name="Hall N."/>
            <person name="Watson M."/>
            <person name="Adriaenssens E.M."/>
            <person name="Foster-Nyarko E."/>
            <person name="Jarju S."/>
            <person name="Secka A."/>
            <person name="Antonio M."/>
            <person name="Oren A."/>
            <person name="Chaudhuri R.R."/>
            <person name="La Ragione R."/>
            <person name="Hildebrand F."/>
            <person name="Pallen M.J."/>
        </authorList>
    </citation>
    <scope>NUCLEOTIDE SEQUENCE</scope>
    <source>
        <strain evidence="2">ChiSjej5B23-15282</strain>
    </source>
</reference>
<comment type="caution">
    <text evidence="2">The sequence shown here is derived from an EMBL/GenBank/DDBJ whole genome shotgun (WGS) entry which is preliminary data.</text>
</comment>
<dbReference type="Proteomes" id="UP000824243">
    <property type="component" value="Unassembled WGS sequence"/>
</dbReference>
<evidence type="ECO:0000313" key="3">
    <source>
        <dbReference type="Proteomes" id="UP000824243"/>
    </source>
</evidence>
<name>A0A9D2ATI0_9FIRM</name>
<proteinExistence type="predicted"/>
<protein>
    <submittedName>
        <fullName evidence="2">ATP-binding protein</fullName>
    </submittedName>
</protein>
<organism evidence="2 3">
    <name type="scientific">Candidatus Mediterraneibacter caccavium</name>
    <dbReference type="NCBI Taxonomy" id="2838661"/>
    <lineage>
        <taxon>Bacteria</taxon>
        <taxon>Bacillati</taxon>
        <taxon>Bacillota</taxon>
        <taxon>Clostridia</taxon>
        <taxon>Lachnospirales</taxon>
        <taxon>Lachnospiraceae</taxon>
        <taxon>Mediterraneibacter</taxon>
    </lineage>
</organism>
<evidence type="ECO:0000259" key="1">
    <source>
        <dbReference type="Pfam" id="PF09820"/>
    </source>
</evidence>
<dbReference type="PANTHER" id="PTHR34825:SF1">
    <property type="entry name" value="AAA-ATPASE-LIKE DOMAIN-CONTAINING PROTEIN"/>
    <property type="match status" value="1"/>
</dbReference>
<gene>
    <name evidence="2" type="ORF">H9981_10185</name>
</gene>
<dbReference type="Pfam" id="PF08011">
    <property type="entry name" value="PDDEXK_9"/>
    <property type="match status" value="1"/>
</dbReference>
<dbReference type="InterPro" id="IPR018631">
    <property type="entry name" value="AAA-ATPase-like_dom"/>
</dbReference>
<dbReference type="AlphaFoldDB" id="A0A9D2ATI0"/>
<dbReference type="InterPro" id="IPR012547">
    <property type="entry name" value="PDDEXK_9"/>
</dbReference>
<evidence type="ECO:0000313" key="2">
    <source>
        <dbReference type="EMBL" id="HIX49358.1"/>
    </source>
</evidence>
<sequence>MSIGADNFRNLREQQGYYVDKTGLIAEYLEKKEAVTLVTRPRRFGKTLNMSMMAEFFDVTKDSGDIFAGTKVMGTKWTKEMNRYPVIALSFANVRGNDAEFMLRMLGLEIIQEYGCHSYLWEDDRLPTCEREGLKEFWSGKWLREGDKNFWVIPRSLFVLCMALEKYHGEKVRMFIDEYDTPFIQALIAGYYEEIRPVFTVLLSSVLKGNPSLKSAYLTGIQRVAKENIFSGMNNLEVYTVNDPEYAGYFGFTEAETEALLRYFGMELTDEVRETYDGYHFGDYEVYNPWSITNYVHRKRLSPFWVNTAENSLIHSAVDQVGEKFRKGYEKLIETGSYTTEVRMDSSFYEYASVESLWGLLLSAGMLTGEQIPGRAKEYRLWIPNREVMYAFEELTARHLGIRGRGMSMMFYALTMKDMRRFEEEYKDILMELPSYHDLKEENSYHMMMLGMCTYLKGEYEVKSNRESGLGRSDICLRAVKPGRPHVVMEFKYTKDKEKNLKELARAALEQIREKGYAAGFGGEVLCVGLGHCGKSVEIAWEVREETCRGTKDV</sequence>